<evidence type="ECO:0008006" key="3">
    <source>
        <dbReference type="Google" id="ProtNLM"/>
    </source>
</evidence>
<evidence type="ECO:0000313" key="2">
    <source>
        <dbReference type="Proteomes" id="UP000076510"/>
    </source>
</evidence>
<dbReference type="EMBL" id="LQQY01000045">
    <property type="protein sequence ID" value="KZE43925.1"/>
    <property type="molecule type" value="Genomic_DNA"/>
</dbReference>
<name>A0A161RHJ3_9BACI</name>
<proteinExistence type="predicted"/>
<accession>A0A161RHJ3</accession>
<sequence>MRRFQEIDDKLRLLGMTSKYELNPIDSIKEAILSPLPLPFDYKDFLIKYSPLNFYDAAIHLIPSLSKNTIDEPLSLINFYGFSPGTSNLLTVMKRYRDRIPEDMIPIAECPGGDQICIGTGNEVFGKIYYWNHDKEKLHVNSQEDMWGPVTLIYPSFYDLIMSIQRVEDTEDMENPTIVEMKISDAFLARIKK</sequence>
<dbReference type="SUPFAM" id="SSF160631">
    <property type="entry name" value="SMI1/KNR4-like"/>
    <property type="match status" value="1"/>
</dbReference>
<gene>
    <name evidence="1" type="ORF">AV649_08775</name>
</gene>
<dbReference type="Pfam" id="PF14568">
    <property type="entry name" value="SUKH_6"/>
    <property type="match status" value="1"/>
</dbReference>
<dbReference type="Proteomes" id="UP000076510">
    <property type="component" value="Unassembled WGS sequence"/>
</dbReference>
<reference evidence="2" key="1">
    <citation type="submission" date="2016-01" db="EMBL/GenBank/DDBJ databases">
        <title>Whole genome sequencing of Bhargavaea cecembensis T14.</title>
        <authorList>
            <person name="Hong K.W."/>
        </authorList>
    </citation>
    <scope>NUCLEOTIDE SEQUENCE [LARGE SCALE GENOMIC DNA]</scope>
    <source>
        <strain evidence="2">M19</strain>
    </source>
</reference>
<protein>
    <recommendedName>
        <fullName evidence="3">SMI1/KNR4 family protein</fullName>
    </recommendedName>
</protein>
<evidence type="ECO:0000313" key="1">
    <source>
        <dbReference type="EMBL" id="KZE43925.1"/>
    </source>
</evidence>
<dbReference type="Gene3D" id="3.40.1580.10">
    <property type="entry name" value="SMI1/KNR4-like"/>
    <property type="match status" value="1"/>
</dbReference>
<comment type="caution">
    <text evidence="1">The sequence shown here is derived from an EMBL/GenBank/DDBJ whole genome shotgun (WGS) entry which is preliminary data.</text>
</comment>
<dbReference type="AlphaFoldDB" id="A0A161RHJ3"/>
<organism evidence="1 2">
    <name type="scientific">Rossellomorea marisflavi</name>
    <dbReference type="NCBI Taxonomy" id="189381"/>
    <lineage>
        <taxon>Bacteria</taxon>
        <taxon>Bacillati</taxon>
        <taxon>Bacillota</taxon>
        <taxon>Bacilli</taxon>
        <taxon>Bacillales</taxon>
        <taxon>Bacillaceae</taxon>
        <taxon>Rossellomorea</taxon>
    </lineage>
</organism>
<dbReference type="PATRIC" id="fig|189381.9.peg.1250"/>
<dbReference type="RefSeq" id="WP_048007555.1">
    <property type="nucleotide sequence ID" value="NZ_LDWH01000017.1"/>
</dbReference>
<dbReference type="InterPro" id="IPR037883">
    <property type="entry name" value="Knr4/Smi1-like_sf"/>
</dbReference>